<keyword evidence="2" id="KW-0812">Transmembrane</keyword>
<dbReference type="KEGG" id="scm:SCHCO_02702952"/>
<evidence type="ECO:0000256" key="1">
    <source>
        <dbReference type="SAM" id="MobiDB-lite"/>
    </source>
</evidence>
<dbReference type="OrthoDB" id="10329335at2759"/>
<dbReference type="eggNOG" id="ENOG502SYQD">
    <property type="taxonomic scope" value="Eukaryota"/>
</dbReference>
<dbReference type="Proteomes" id="UP000007431">
    <property type="component" value="Unassembled WGS sequence"/>
</dbReference>
<dbReference type="AlphaFoldDB" id="D8Q9L1"/>
<name>D8Q9L1_SCHCM</name>
<accession>D8Q9L1</accession>
<protein>
    <submittedName>
        <fullName evidence="3">Uncharacterized protein</fullName>
    </submittedName>
</protein>
<feature type="compositionally biased region" description="Polar residues" evidence="1">
    <location>
        <begin position="182"/>
        <end position="191"/>
    </location>
</feature>
<dbReference type="GeneID" id="9591569"/>
<feature type="non-terminal residue" evidence="3">
    <location>
        <position position="301"/>
    </location>
</feature>
<sequence>MSNYVTLDDRALNVTYSGDWNKMGTASQYDSTTSAPRNDNSSFEVHFYGHKINVRGTRNERSGGVQFAFSIDEGPSALVTLEAIKPGYVLYDDELWSSDVLGDTDEMHVLTGQAINASAGVREAGTAEVFLDSFRVYQVGRAPDEQSTTSVSAWSSASTGTTSTLPFSMTPPSLSASPTSTQLANSASDSSGNGRIGAIVGGTFGGAALLLFALGLLLWHRRRRSGHAIVEPLYVDPRSPSPMAETTGVLEPPLYGITHNPKLRYESSTNSLNSSGTWPSTIQRKERMVQPSEETLSPRKR</sequence>
<feature type="transmembrane region" description="Helical" evidence="2">
    <location>
        <begin position="196"/>
        <end position="219"/>
    </location>
</feature>
<dbReference type="InParanoid" id="D8Q9L1"/>
<dbReference type="RefSeq" id="XP_003030584.1">
    <property type="nucleotide sequence ID" value="XM_003030538.1"/>
</dbReference>
<dbReference type="HOGENOM" id="CLU_924888_0_0_1"/>
<dbReference type="VEuPathDB" id="FungiDB:SCHCODRAFT_02702952"/>
<feature type="compositionally biased region" description="Polar residues" evidence="1">
    <location>
        <begin position="266"/>
        <end position="282"/>
    </location>
</feature>
<feature type="region of interest" description="Disordered" evidence="1">
    <location>
        <begin position="266"/>
        <end position="301"/>
    </location>
</feature>
<dbReference type="EMBL" id="GL377308">
    <property type="protein sequence ID" value="EFI95681.1"/>
    <property type="molecule type" value="Genomic_DNA"/>
</dbReference>
<keyword evidence="2" id="KW-0472">Membrane</keyword>
<gene>
    <name evidence="3" type="ORF">SCHCODRAFT_110623</name>
</gene>
<proteinExistence type="predicted"/>
<evidence type="ECO:0000313" key="4">
    <source>
        <dbReference type="Proteomes" id="UP000007431"/>
    </source>
</evidence>
<feature type="compositionally biased region" description="Low complexity" evidence="1">
    <location>
        <begin position="148"/>
        <end position="181"/>
    </location>
</feature>
<reference evidence="3 4" key="1">
    <citation type="journal article" date="2010" name="Nat. Biotechnol.">
        <title>Genome sequence of the model mushroom Schizophyllum commune.</title>
        <authorList>
            <person name="Ohm R.A."/>
            <person name="de Jong J.F."/>
            <person name="Lugones L.G."/>
            <person name="Aerts A."/>
            <person name="Kothe E."/>
            <person name="Stajich J.E."/>
            <person name="de Vries R.P."/>
            <person name="Record E."/>
            <person name="Levasseur A."/>
            <person name="Baker S.E."/>
            <person name="Bartholomew K.A."/>
            <person name="Coutinho P.M."/>
            <person name="Erdmann S."/>
            <person name="Fowler T.J."/>
            <person name="Gathman A.C."/>
            <person name="Lombard V."/>
            <person name="Henrissat B."/>
            <person name="Knabe N."/>
            <person name="Kuees U."/>
            <person name="Lilly W.W."/>
            <person name="Lindquist E."/>
            <person name="Lucas S."/>
            <person name="Magnuson J.K."/>
            <person name="Piumi F."/>
            <person name="Raudaskoski M."/>
            <person name="Salamov A."/>
            <person name="Schmutz J."/>
            <person name="Schwarze F.W.M.R."/>
            <person name="vanKuyk P.A."/>
            <person name="Horton J.S."/>
            <person name="Grigoriev I.V."/>
            <person name="Woesten H.A.B."/>
        </authorList>
    </citation>
    <scope>NUCLEOTIDE SEQUENCE [LARGE SCALE GENOMIC DNA]</scope>
    <source>
        <strain evidence="4">H4-8 / FGSC 9210</strain>
    </source>
</reference>
<evidence type="ECO:0000256" key="2">
    <source>
        <dbReference type="SAM" id="Phobius"/>
    </source>
</evidence>
<evidence type="ECO:0000313" key="3">
    <source>
        <dbReference type="EMBL" id="EFI95681.1"/>
    </source>
</evidence>
<feature type="region of interest" description="Disordered" evidence="1">
    <location>
        <begin position="148"/>
        <end position="191"/>
    </location>
</feature>
<keyword evidence="2" id="KW-1133">Transmembrane helix</keyword>
<organism evidence="4">
    <name type="scientific">Schizophyllum commune (strain H4-8 / FGSC 9210)</name>
    <name type="common">Split gill fungus</name>
    <dbReference type="NCBI Taxonomy" id="578458"/>
    <lineage>
        <taxon>Eukaryota</taxon>
        <taxon>Fungi</taxon>
        <taxon>Dikarya</taxon>
        <taxon>Basidiomycota</taxon>
        <taxon>Agaricomycotina</taxon>
        <taxon>Agaricomycetes</taxon>
        <taxon>Agaricomycetidae</taxon>
        <taxon>Agaricales</taxon>
        <taxon>Schizophyllaceae</taxon>
        <taxon>Schizophyllum</taxon>
    </lineage>
</organism>
<keyword evidence="4" id="KW-1185">Reference proteome</keyword>